<proteinExistence type="predicted"/>
<accession>A0ABY9S7L8</accession>
<evidence type="ECO:0000313" key="2">
    <source>
        <dbReference type="Proteomes" id="UP001246690"/>
    </source>
</evidence>
<gene>
    <name evidence="1" type="ORF">RHD99_18155</name>
</gene>
<dbReference type="RefSeq" id="WP_309875710.1">
    <property type="nucleotide sequence ID" value="NZ_CP133838.1"/>
</dbReference>
<sequence>MNINSKDLLAWDIVSIALDDVDPTEKKYLSEIVYNSHDMKNMEELPGAFDSGEVLQYTSQQLFFIIKYVLGIIAPVFLEKMVSISLDKLKEYFKDSHSNSKNVEYKINHSPDEVRKLVFAYCLKNKISRETAEVIANAIIVKLYLAESR</sequence>
<evidence type="ECO:0000313" key="1">
    <source>
        <dbReference type="EMBL" id="WMY73359.1"/>
    </source>
</evidence>
<keyword evidence="2" id="KW-1185">Reference proteome</keyword>
<name>A0ABY9S7L8_9ENTR</name>
<organism evidence="1 2">
    <name type="scientific">Buttiauxella selenatireducens</name>
    <dbReference type="NCBI Taxonomy" id="3073902"/>
    <lineage>
        <taxon>Bacteria</taxon>
        <taxon>Pseudomonadati</taxon>
        <taxon>Pseudomonadota</taxon>
        <taxon>Gammaproteobacteria</taxon>
        <taxon>Enterobacterales</taxon>
        <taxon>Enterobacteriaceae</taxon>
        <taxon>Buttiauxella</taxon>
    </lineage>
</organism>
<dbReference type="Proteomes" id="UP001246690">
    <property type="component" value="Chromosome"/>
</dbReference>
<reference evidence="1 2" key="1">
    <citation type="submission" date="2023-09" db="EMBL/GenBank/DDBJ databases">
        <title>Buttiauxella selenatireducens sp. nov., isolated from the rhizosphere of Cardamine hupingshanesis.</title>
        <authorList>
            <person name="Zhang S."/>
            <person name="Xu Z."/>
            <person name="Wang H."/>
            <person name="Guo Y."/>
        </authorList>
    </citation>
    <scope>NUCLEOTIDE SEQUENCE [LARGE SCALE GENOMIC DNA]</scope>
    <source>
        <strain evidence="1 2">R73</strain>
    </source>
</reference>
<protein>
    <submittedName>
        <fullName evidence="1">Uncharacterized protein</fullName>
    </submittedName>
</protein>
<dbReference type="EMBL" id="CP133838">
    <property type="protein sequence ID" value="WMY73359.1"/>
    <property type="molecule type" value="Genomic_DNA"/>
</dbReference>